<dbReference type="AlphaFoldDB" id="A0A177F9B1"/>
<dbReference type="InterPro" id="IPR051609">
    <property type="entry name" value="NmrA/Isoflavone_reductase-like"/>
</dbReference>
<evidence type="ECO:0000313" key="4">
    <source>
        <dbReference type="EMBL" id="OAG39779.1"/>
    </source>
</evidence>
<name>A0A177F9B1_9EURO</name>
<evidence type="ECO:0000259" key="3">
    <source>
        <dbReference type="Pfam" id="PF05368"/>
    </source>
</evidence>
<dbReference type="InterPro" id="IPR045312">
    <property type="entry name" value="PCBER-like"/>
</dbReference>
<dbReference type="CDD" id="cd05259">
    <property type="entry name" value="PCBER_SDR_a"/>
    <property type="match status" value="1"/>
</dbReference>
<dbReference type="Gene3D" id="3.40.50.720">
    <property type="entry name" value="NAD(P)-binding Rossmann-like Domain"/>
    <property type="match status" value="1"/>
</dbReference>
<dbReference type="Pfam" id="PF05368">
    <property type="entry name" value="NmrA"/>
    <property type="match status" value="1"/>
</dbReference>
<dbReference type="InterPro" id="IPR008030">
    <property type="entry name" value="NmrA-like"/>
</dbReference>
<comment type="caution">
    <text evidence="4">The sequence shown here is derived from an EMBL/GenBank/DDBJ whole genome shotgun (WGS) entry which is preliminary data.</text>
</comment>
<dbReference type="PANTHER" id="PTHR47706">
    <property type="entry name" value="NMRA-LIKE FAMILY PROTEIN"/>
    <property type="match status" value="1"/>
</dbReference>
<dbReference type="OrthoDB" id="9974981at2759"/>
<keyword evidence="5" id="KW-1185">Reference proteome</keyword>
<organism evidence="4 5">
    <name type="scientific">Fonsecaea monophora</name>
    <dbReference type="NCBI Taxonomy" id="254056"/>
    <lineage>
        <taxon>Eukaryota</taxon>
        <taxon>Fungi</taxon>
        <taxon>Dikarya</taxon>
        <taxon>Ascomycota</taxon>
        <taxon>Pezizomycotina</taxon>
        <taxon>Eurotiomycetes</taxon>
        <taxon>Chaetothyriomycetidae</taxon>
        <taxon>Chaetothyriales</taxon>
        <taxon>Herpotrichiellaceae</taxon>
        <taxon>Fonsecaea</taxon>
    </lineage>
</organism>
<feature type="domain" description="NmrA-like" evidence="3">
    <location>
        <begin position="11"/>
        <end position="232"/>
    </location>
</feature>
<dbReference type="SUPFAM" id="SSF51735">
    <property type="entry name" value="NAD(P)-binding Rossmann-fold domains"/>
    <property type="match status" value="1"/>
</dbReference>
<accession>A0A177F9B1</accession>
<proteinExistence type="predicted"/>
<reference evidence="4 5" key="1">
    <citation type="submission" date="2016-03" db="EMBL/GenBank/DDBJ databases">
        <title>Draft genome sequence of the Fonsecaea monophora CBS 269.37.</title>
        <authorList>
            <person name="Bombassaro A."/>
            <person name="Vinicius W.A."/>
            <person name="De Hoog S."/>
            <person name="Sun J."/>
            <person name="Souza E.M."/>
            <person name="Raittz R.T."/>
            <person name="Costa F."/>
            <person name="Leao A.C."/>
            <person name="Tadra-Sfeir M.Z."/>
            <person name="Baura V."/>
            <person name="Balsanelli E."/>
            <person name="Pedrosa F.O."/>
            <person name="Moreno L.F."/>
            <person name="Steffens M.B."/>
            <person name="Xi L."/>
            <person name="Bocca A.L."/>
            <person name="Felipe M.S."/>
            <person name="Teixeira M."/>
            <person name="Telles Filho F.Q."/>
            <person name="Azevedo C.M."/>
            <person name="Gomes R."/>
            <person name="Vicente V.A."/>
        </authorList>
    </citation>
    <scope>NUCLEOTIDE SEQUENCE [LARGE SCALE GENOMIC DNA]</scope>
    <source>
        <strain evidence="4 5">CBS 269.37</strain>
    </source>
</reference>
<evidence type="ECO:0000256" key="2">
    <source>
        <dbReference type="ARBA" id="ARBA00023002"/>
    </source>
</evidence>
<evidence type="ECO:0000313" key="5">
    <source>
        <dbReference type="Proteomes" id="UP000077002"/>
    </source>
</evidence>
<dbReference type="Proteomes" id="UP000077002">
    <property type="component" value="Unassembled WGS sequence"/>
</dbReference>
<keyword evidence="1" id="KW-0521">NADP</keyword>
<dbReference type="EMBL" id="LVKK01000040">
    <property type="protein sequence ID" value="OAG39779.1"/>
    <property type="molecule type" value="Genomic_DNA"/>
</dbReference>
<dbReference type="GO" id="GO:0016491">
    <property type="term" value="F:oxidoreductase activity"/>
    <property type="evidence" value="ECO:0007669"/>
    <property type="project" value="UniProtKB-KW"/>
</dbReference>
<keyword evidence="2" id="KW-0560">Oxidoreductase</keyword>
<dbReference type="PANTHER" id="PTHR47706:SF1">
    <property type="entry name" value="CIPA-LIKE, PUTATIVE (AFU_ORTHOLOGUE AFUA_1G12460)-RELATED"/>
    <property type="match status" value="1"/>
</dbReference>
<dbReference type="InterPro" id="IPR036291">
    <property type="entry name" value="NAD(P)-bd_dom_sf"/>
</dbReference>
<protein>
    <recommendedName>
        <fullName evidence="3">NmrA-like domain-containing protein</fullName>
    </recommendedName>
</protein>
<evidence type="ECO:0000256" key="1">
    <source>
        <dbReference type="ARBA" id="ARBA00022857"/>
    </source>
</evidence>
<dbReference type="Gene3D" id="3.90.25.10">
    <property type="entry name" value="UDP-galactose 4-epimerase, domain 1"/>
    <property type="match status" value="1"/>
</dbReference>
<dbReference type="RefSeq" id="XP_022511731.1">
    <property type="nucleotide sequence ID" value="XM_022656019.1"/>
</dbReference>
<dbReference type="GeneID" id="34601217"/>
<sequence length="311" mass="34010">MAVDKADSTIKTVALCGASGFVGQAILKALSESGRFDVTVLTRSVHSNGNGHVENDRVKYKQVDYDSVDSLTDALRAQDAVVSAIGKGDTARIQHNLIDAAVAAGVKHFIPSEFGADLKNTKISAFPIYKGKVALEAYLEEAASKSRLIYTYIYNNVILDFGLRVGSILDFKTNTIRIYDGGAHKFSTSTLSAISHAVVQILLQPEKFSNRPVRISEVAISQKRLLEIAKKLEPSKEWTAISVDSAQLVQDVQEEAAKGIFSLRVFNAYAIRGAFAPDFGCLYENNDNKALGISELTEPELDQYLARFVRQ</sequence>
<gene>
    <name evidence="4" type="ORF">AYO21_06054</name>
</gene>